<dbReference type="PANTHER" id="PTHR17490:SF16">
    <property type="entry name" value="THREONYLCARBAMOYL-AMP SYNTHASE"/>
    <property type="match status" value="1"/>
</dbReference>
<feature type="binding site" evidence="14">
    <location>
        <position position="30"/>
    </location>
    <ligand>
        <name>L-threonine</name>
        <dbReference type="ChEBI" id="CHEBI:57926"/>
    </ligand>
</feature>
<evidence type="ECO:0000256" key="8">
    <source>
        <dbReference type="ARBA" id="ARBA00022695"/>
    </source>
</evidence>
<dbReference type="GO" id="GO:0000049">
    <property type="term" value="F:tRNA binding"/>
    <property type="evidence" value="ECO:0007669"/>
    <property type="project" value="TreeGrafter"/>
</dbReference>
<dbReference type="PROSITE" id="PS51163">
    <property type="entry name" value="YRDC"/>
    <property type="match status" value="1"/>
</dbReference>
<proteinExistence type="inferred from homology"/>
<dbReference type="InterPro" id="IPR010923">
    <property type="entry name" value="T(6)A37_SUA5"/>
</dbReference>
<protein>
    <recommendedName>
        <fullName evidence="4 13">Threonylcarbamoyl-AMP synthase</fullName>
        <shortName evidence="13">TC-AMP synthase</shortName>
        <ecNumber evidence="3 13">2.7.7.87</ecNumber>
    </recommendedName>
    <alternativeName>
        <fullName evidence="11 13">L-threonylcarbamoyladenylate synthase</fullName>
    </alternativeName>
</protein>
<feature type="binding site" evidence="14">
    <location>
        <position position="53"/>
    </location>
    <ligand>
        <name>ATP</name>
        <dbReference type="ChEBI" id="CHEBI:30616"/>
    </ligand>
</feature>
<evidence type="ECO:0000256" key="10">
    <source>
        <dbReference type="ARBA" id="ARBA00022840"/>
    </source>
</evidence>
<reference evidence="15 16" key="1">
    <citation type="submission" date="2017-05" db="EMBL/GenBank/DDBJ databases">
        <title>Vagococcus spp. assemblies.</title>
        <authorList>
            <person name="Gulvik C.A."/>
        </authorList>
    </citation>
    <scope>NUCLEOTIDE SEQUENCE [LARGE SCALE GENOMIC DNA]</scope>
    <source>
        <strain evidence="15 16">NCFB 2497</strain>
    </source>
</reference>
<dbReference type="Pfam" id="PF01300">
    <property type="entry name" value="Sua5_yciO_yrdC"/>
    <property type="match status" value="1"/>
</dbReference>
<evidence type="ECO:0000256" key="12">
    <source>
        <dbReference type="ARBA" id="ARBA00048366"/>
    </source>
</evidence>
<dbReference type="AlphaFoldDB" id="A0A369APZ8"/>
<evidence type="ECO:0000256" key="1">
    <source>
        <dbReference type="ARBA" id="ARBA00004496"/>
    </source>
</evidence>
<dbReference type="InterPro" id="IPR006070">
    <property type="entry name" value="Sua5-like_dom"/>
</dbReference>
<feature type="binding site" evidence="14">
    <location>
        <position position="194"/>
    </location>
    <ligand>
        <name>ATP</name>
        <dbReference type="ChEBI" id="CHEBI:30616"/>
    </ligand>
</feature>
<organism evidence="15 16">
    <name type="scientific">Vagococcus fluvialis</name>
    <dbReference type="NCBI Taxonomy" id="2738"/>
    <lineage>
        <taxon>Bacteria</taxon>
        <taxon>Bacillati</taxon>
        <taxon>Bacillota</taxon>
        <taxon>Bacilli</taxon>
        <taxon>Lactobacillales</taxon>
        <taxon>Enterococcaceae</taxon>
        <taxon>Vagococcus</taxon>
    </lineage>
</organism>
<keyword evidence="7 13" id="KW-0819">tRNA processing</keyword>
<evidence type="ECO:0000313" key="16">
    <source>
        <dbReference type="Proteomes" id="UP000288197"/>
    </source>
</evidence>
<dbReference type="Proteomes" id="UP000288197">
    <property type="component" value="Unassembled WGS sequence"/>
</dbReference>
<comment type="caution">
    <text evidence="15">The sequence shown here is derived from an EMBL/GenBank/DDBJ whole genome shotgun (WGS) entry which is preliminary data.</text>
</comment>
<dbReference type="GeneID" id="63147221"/>
<dbReference type="EMBL" id="NGJX01000013">
    <property type="protein sequence ID" value="RST99915.1"/>
    <property type="molecule type" value="Genomic_DNA"/>
</dbReference>
<feature type="binding site" evidence="14">
    <location>
        <position position="114"/>
    </location>
    <ligand>
        <name>ATP</name>
        <dbReference type="ChEBI" id="CHEBI:30616"/>
    </ligand>
</feature>
<name>A0A369APZ8_9ENTE</name>
<evidence type="ECO:0000256" key="5">
    <source>
        <dbReference type="ARBA" id="ARBA00022490"/>
    </source>
</evidence>
<dbReference type="Gene3D" id="3.40.50.11030">
    <property type="entry name" value="Threonylcarbamoyl-AMP synthase, C-terminal domain"/>
    <property type="match status" value="1"/>
</dbReference>
<keyword evidence="5 13" id="KW-0963">Cytoplasm</keyword>
<dbReference type="InterPro" id="IPR005145">
    <property type="entry name" value="Sua5_C"/>
</dbReference>
<dbReference type="Gene3D" id="3.90.870.10">
    <property type="entry name" value="DHBP synthase"/>
    <property type="match status" value="1"/>
</dbReference>
<keyword evidence="16" id="KW-1185">Reference proteome</keyword>
<evidence type="ECO:0000256" key="7">
    <source>
        <dbReference type="ARBA" id="ARBA00022694"/>
    </source>
</evidence>
<evidence type="ECO:0000256" key="11">
    <source>
        <dbReference type="ARBA" id="ARBA00029774"/>
    </source>
</evidence>
<gene>
    <name evidence="15" type="ORF">CBF32_11110</name>
</gene>
<sequence length="341" mass="37322">METIIIQQAEIEKAIEGIKEGQLVAFPTETVYGLGADATNESAVKSVYAAKGRPSDNPLIVHVANKNQVAQFVEQIPEKAVKLIEHFWPGPLTLIFNLKEESGLSSTVTGGLKTAAFRMPNNELTLKLITESEKVLVGPSANTSGLPSPTTAEHVYHDLAGKIFGILDGGACEVGLESTVLDMSTDSTLPTILRPGAVTQSQLEAVIGEVVIDSHLVSESEKPKAPGMKYKHYSPKTPVIMIDYKTNNWQEAINAYKNENKKVGLLVNKELLSKLKHYDEVYSLSETREVKEAMANLFAGLRALDNENVDIIFSETYPEKDEGLAYMNRLKKASSGKKYLN</sequence>
<dbReference type="GO" id="GO:0006450">
    <property type="term" value="P:regulation of translational fidelity"/>
    <property type="evidence" value="ECO:0007669"/>
    <property type="project" value="TreeGrafter"/>
</dbReference>
<comment type="catalytic activity">
    <reaction evidence="12 13">
        <text>L-threonine + hydrogencarbonate + ATP = L-threonylcarbamoyladenylate + diphosphate + H2O</text>
        <dbReference type="Rhea" id="RHEA:36407"/>
        <dbReference type="ChEBI" id="CHEBI:15377"/>
        <dbReference type="ChEBI" id="CHEBI:17544"/>
        <dbReference type="ChEBI" id="CHEBI:30616"/>
        <dbReference type="ChEBI" id="CHEBI:33019"/>
        <dbReference type="ChEBI" id="CHEBI:57926"/>
        <dbReference type="ChEBI" id="CHEBI:73682"/>
        <dbReference type="EC" id="2.7.7.87"/>
    </reaction>
</comment>
<accession>A0A369APZ8</accession>
<dbReference type="RefSeq" id="WP_114290294.1">
    <property type="nucleotide sequence ID" value="NZ_JBMAKV010000016.1"/>
</dbReference>
<dbReference type="InterPro" id="IPR017945">
    <property type="entry name" value="DHBP_synth_RibB-like_a/b_dom"/>
</dbReference>
<dbReference type="GO" id="GO:0005524">
    <property type="term" value="F:ATP binding"/>
    <property type="evidence" value="ECO:0007669"/>
    <property type="project" value="UniProtKB-UniRule"/>
</dbReference>
<dbReference type="InterPro" id="IPR038385">
    <property type="entry name" value="Sua5/YwlC_C"/>
</dbReference>
<feature type="binding site" evidence="14">
    <location>
        <position position="118"/>
    </location>
    <ligand>
        <name>ATP</name>
        <dbReference type="ChEBI" id="CHEBI:30616"/>
    </ligand>
</feature>
<feature type="binding site" evidence="14">
    <location>
        <position position="148"/>
    </location>
    <ligand>
        <name>ATP</name>
        <dbReference type="ChEBI" id="CHEBI:30616"/>
    </ligand>
</feature>
<dbReference type="SUPFAM" id="SSF55821">
    <property type="entry name" value="YrdC/RibB"/>
    <property type="match status" value="1"/>
</dbReference>
<keyword evidence="10 13" id="KW-0067">ATP-binding</keyword>
<feature type="binding site" evidence="14">
    <location>
        <position position="140"/>
    </location>
    <ligand>
        <name>ATP</name>
        <dbReference type="ChEBI" id="CHEBI:30616"/>
    </ligand>
</feature>
<evidence type="ECO:0000256" key="4">
    <source>
        <dbReference type="ARBA" id="ARBA00015492"/>
    </source>
</evidence>
<dbReference type="Pfam" id="PF03481">
    <property type="entry name" value="Sua5_C"/>
    <property type="match status" value="1"/>
</dbReference>
<dbReference type="GO" id="GO:0008033">
    <property type="term" value="P:tRNA processing"/>
    <property type="evidence" value="ECO:0007669"/>
    <property type="project" value="UniProtKB-KW"/>
</dbReference>
<dbReference type="GO" id="GO:0061710">
    <property type="term" value="F:L-threonylcarbamoyladenylate synthase"/>
    <property type="evidence" value="ECO:0007669"/>
    <property type="project" value="UniProtKB-EC"/>
</dbReference>
<dbReference type="GO" id="GO:0003725">
    <property type="term" value="F:double-stranded RNA binding"/>
    <property type="evidence" value="ECO:0007669"/>
    <property type="project" value="UniProtKB-UniRule"/>
</dbReference>
<keyword evidence="9 13" id="KW-0547">Nucleotide-binding</keyword>
<evidence type="ECO:0000256" key="2">
    <source>
        <dbReference type="ARBA" id="ARBA00007663"/>
    </source>
</evidence>
<evidence type="ECO:0000256" key="14">
    <source>
        <dbReference type="PIRSR" id="PIRSR004930-1"/>
    </source>
</evidence>
<dbReference type="NCBIfam" id="TIGR00057">
    <property type="entry name" value="L-threonylcarbamoyladenylate synthase"/>
    <property type="match status" value="1"/>
</dbReference>
<dbReference type="InterPro" id="IPR050156">
    <property type="entry name" value="TC-AMP_synthase_SUA5"/>
</dbReference>
<dbReference type="GO" id="GO:0005737">
    <property type="term" value="C:cytoplasm"/>
    <property type="evidence" value="ECO:0007669"/>
    <property type="project" value="UniProtKB-SubCell"/>
</dbReference>
<evidence type="ECO:0000256" key="13">
    <source>
        <dbReference type="PIRNR" id="PIRNR004930"/>
    </source>
</evidence>
<feature type="binding site" evidence="14">
    <location>
        <position position="233"/>
    </location>
    <ligand>
        <name>ATP</name>
        <dbReference type="ChEBI" id="CHEBI:30616"/>
    </ligand>
</feature>
<keyword evidence="8 13" id="KW-0548">Nucleotidyltransferase</keyword>
<evidence type="ECO:0000313" key="15">
    <source>
        <dbReference type="EMBL" id="RST99915.1"/>
    </source>
</evidence>
<dbReference type="OrthoDB" id="9814580at2"/>
<dbReference type="PIRSF" id="PIRSF004930">
    <property type="entry name" value="Tln_factor_SUA5"/>
    <property type="match status" value="1"/>
</dbReference>
<dbReference type="FunFam" id="3.90.870.10:FF:000009">
    <property type="entry name" value="Threonylcarbamoyl-AMP synthase, putative"/>
    <property type="match status" value="1"/>
</dbReference>
<feature type="binding site" evidence="14">
    <location>
        <position position="62"/>
    </location>
    <ligand>
        <name>L-threonine</name>
        <dbReference type="ChEBI" id="CHEBI:57926"/>
    </ligand>
</feature>
<evidence type="ECO:0000256" key="9">
    <source>
        <dbReference type="ARBA" id="ARBA00022741"/>
    </source>
</evidence>
<feature type="binding site" evidence="14">
    <location>
        <position position="178"/>
    </location>
    <ligand>
        <name>L-threonine</name>
        <dbReference type="ChEBI" id="CHEBI:57926"/>
    </ligand>
</feature>
<dbReference type="PANTHER" id="PTHR17490">
    <property type="entry name" value="SUA5"/>
    <property type="match status" value="1"/>
</dbReference>
<feature type="binding site" evidence="14">
    <location>
        <position position="57"/>
    </location>
    <ligand>
        <name>ATP</name>
        <dbReference type="ChEBI" id="CHEBI:30616"/>
    </ligand>
</feature>
<dbReference type="EC" id="2.7.7.87" evidence="3 13"/>
<evidence type="ECO:0000256" key="6">
    <source>
        <dbReference type="ARBA" id="ARBA00022679"/>
    </source>
</evidence>
<evidence type="ECO:0000256" key="3">
    <source>
        <dbReference type="ARBA" id="ARBA00012584"/>
    </source>
</evidence>
<comment type="function">
    <text evidence="13">Required for the formation of a threonylcarbamoyl group on adenosine at position 37 (t(6)A37) in tRNAs that read codons beginning with adenine.</text>
</comment>
<comment type="similarity">
    <text evidence="2 13">Belongs to the SUA5 family.</text>
</comment>
<keyword evidence="6 13" id="KW-0808">Transferase</keyword>
<comment type="subcellular location">
    <subcellularLocation>
        <location evidence="1 13">Cytoplasm</location>
    </subcellularLocation>
</comment>